<organism evidence="2 3">
    <name type="scientific">Cladophialophora chaetospira</name>
    <dbReference type="NCBI Taxonomy" id="386627"/>
    <lineage>
        <taxon>Eukaryota</taxon>
        <taxon>Fungi</taxon>
        <taxon>Dikarya</taxon>
        <taxon>Ascomycota</taxon>
        <taxon>Pezizomycotina</taxon>
        <taxon>Eurotiomycetes</taxon>
        <taxon>Chaetothyriomycetidae</taxon>
        <taxon>Chaetothyriales</taxon>
        <taxon>Herpotrichiellaceae</taxon>
        <taxon>Cladophialophora</taxon>
    </lineage>
</organism>
<name>A0AA38WZP3_9EURO</name>
<comment type="caution">
    <text evidence="2">The sequence shown here is derived from an EMBL/GenBank/DDBJ whole genome shotgun (WGS) entry which is preliminary data.</text>
</comment>
<feature type="compositionally biased region" description="Basic and acidic residues" evidence="1">
    <location>
        <begin position="269"/>
        <end position="286"/>
    </location>
</feature>
<dbReference type="Proteomes" id="UP001172673">
    <property type="component" value="Unassembled WGS sequence"/>
</dbReference>
<evidence type="ECO:0000313" key="3">
    <source>
        <dbReference type="Proteomes" id="UP001172673"/>
    </source>
</evidence>
<accession>A0AA38WZP3</accession>
<gene>
    <name evidence="2" type="ORF">H2200_011618</name>
</gene>
<keyword evidence="3" id="KW-1185">Reference proteome</keyword>
<dbReference type="EMBL" id="JAPDRK010000020">
    <property type="protein sequence ID" value="KAJ9604095.1"/>
    <property type="molecule type" value="Genomic_DNA"/>
</dbReference>
<reference evidence="2" key="1">
    <citation type="submission" date="2022-10" db="EMBL/GenBank/DDBJ databases">
        <title>Culturing micro-colonial fungi from biological soil crusts in the Mojave desert and describing Neophaeococcomyces mojavensis, and introducing the new genera and species Taxawa tesnikishii.</title>
        <authorList>
            <person name="Kurbessoian T."/>
            <person name="Stajich J.E."/>
        </authorList>
    </citation>
    <scope>NUCLEOTIDE SEQUENCE</scope>
    <source>
        <strain evidence="2">TK_41</strain>
    </source>
</reference>
<feature type="compositionally biased region" description="Low complexity" evidence="1">
    <location>
        <begin position="287"/>
        <end position="306"/>
    </location>
</feature>
<proteinExistence type="predicted"/>
<feature type="region of interest" description="Disordered" evidence="1">
    <location>
        <begin position="269"/>
        <end position="339"/>
    </location>
</feature>
<feature type="compositionally biased region" description="Polar residues" evidence="1">
    <location>
        <begin position="307"/>
        <end position="339"/>
    </location>
</feature>
<evidence type="ECO:0000256" key="1">
    <source>
        <dbReference type="SAM" id="MobiDB-lite"/>
    </source>
</evidence>
<dbReference type="AlphaFoldDB" id="A0AA38WZP3"/>
<sequence>MHARNTEADVKNRAKDKYFDMARLNDFRVLTHPNYSPVPIFPITAAGLTIVDNWHLYKSVKITPYLEHVIAGDFSAQWQERATRTPDGPTVFEKGRVRRVPVVEVTYAHASGCVYGDQPDVVIKSRQVVQAMDEYARERLRNINALLEAGVSYVLGPGLDAEFADKVEQGGCRAGPDSAIFSTSASDASSIDGSDSCAEDSAAATERLISEMARSETQALLRAEKKRLEECLATSSLAKGLYFKRCNGAWVSGVGDVLPFGKVWEETEKKREAEEGNTKPTARADKSVFTMSTTASTASTSNPCSTFSTPPASPGSSISTANSALDALNNPSPRSKASQQVGMRGIYGYALPPYDPDVSDCPIPNRGRVEGAEANNLVYLTSMLAAREELVRSGQVNPEDLVLTSWVYNRRIKESMKKREEAVKAEVLGGEQEKEKEVKMET</sequence>
<evidence type="ECO:0000313" key="2">
    <source>
        <dbReference type="EMBL" id="KAJ9604095.1"/>
    </source>
</evidence>
<protein>
    <submittedName>
        <fullName evidence="2">Uncharacterized protein</fullName>
    </submittedName>
</protein>